<evidence type="ECO:0000256" key="4">
    <source>
        <dbReference type="PROSITE-ProRule" id="PRU01343"/>
    </source>
</evidence>
<evidence type="ECO:0000256" key="1">
    <source>
        <dbReference type="ARBA" id="ARBA00022723"/>
    </source>
</evidence>
<evidence type="ECO:0000256" key="2">
    <source>
        <dbReference type="ARBA" id="ARBA00022771"/>
    </source>
</evidence>
<dbReference type="EnsemblPlants" id="HORVU.MOREX.r3.1HG0062120.1">
    <property type="protein sequence ID" value="HORVU.MOREX.r3.1HG0062120.1"/>
    <property type="gene ID" value="HORVU.MOREX.r3.1HG0062120"/>
</dbReference>
<keyword evidence="7" id="KW-1185">Reference proteome</keyword>
<reference evidence="6" key="2">
    <citation type="submission" date="2020-10" db="EMBL/GenBank/DDBJ databases">
        <authorList>
            <person name="Scholz U."/>
            <person name="Mascher M."/>
            <person name="Fiebig A."/>
        </authorList>
    </citation>
    <scope>NUCLEOTIDE SEQUENCE [LARGE SCALE GENOMIC DNA]</scope>
    <source>
        <strain evidence="6">cv. Morex</strain>
    </source>
</reference>
<organism evidence="6 7">
    <name type="scientific">Hordeum vulgare subsp. vulgare</name>
    <name type="common">Domesticated barley</name>
    <dbReference type="NCBI Taxonomy" id="112509"/>
    <lineage>
        <taxon>Eukaryota</taxon>
        <taxon>Viridiplantae</taxon>
        <taxon>Streptophyta</taxon>
        <taxon>Embryophyta</taxon>
        <taxon>Tracheophyta</taxon>
        <taxon>Spermatophyta</taxon>
        <taxon>Magnoliopsida</taxon>
        <taxon>Liliopsida</taxon>
        <taxon>Poales</taxon>
        <taxon>Poaceae</taxon>
        <taxon>BOP clade</taxon>
        <taxon>Pooideae</taxon>
        <taxon>Triticodae</taxon>
        <taxon>Triticeae</taxon>
        <taxon>Hordeinae</taxon>
        <taxon>Hordeum</taxon>
    </lineage>
</organism>
<protein>
    <recommendedName>
        <fullName evidence="5">GRF-type domain-containing protein</fullName>
    </recommendedName>
</protein>
<reference evidence="6" key="3">
    <citation type="submission" date="2022-01" db="UniProtKB">
        <authorList>
            <consortium name="EnsemblPlants"/>
        </authorList>
    </citation>
    <scope>IDENTIFICATION</scope>
    <source>
        <strain evidence="6">subsp. vulgare</strain>
    </source>
</reference>
<dbReference type="AlphaFoldDB" id="A0A8I6WQV1"/>
<accession>A0A8I6WQV1</accession>
<reference evidence="7" key="1">
    <citation type="journal article" date="2012" name="Nature">
        <title>A physical, genetic and functional sequence assembly of the barley genome.</title>
        <authorList>
            <consortium name="The International Barley Genome Sequencing Consortium"/>
            <person name="Mayer K.F."/>
            <person name="Waugh R."/>
            <person name="Brown J.W."/>
            <person name="Schulman A."/>
            <person name="Langridge P."/>
            <person name="Platzer M."/>
            <person name="Fincher G.B."/>
            <person name="Muehlbauer G.J."/>
            <person name="Sato K."/>
            <person name="Close T.J."/>
            <person name="Wise R.P."/>
            <person name="Stein N."/>
        </authorList>
    </citation>
    <scope>NUCLEOTIDE SEQUENCE [LARGE SCALE GENOMIC DNA]</scope>
    <source>
        <strain evidence="7">cv. Morex</strain>
    </source>
</reference>
<dbReference type="PANTHER" id="PTHR48130">
    <property type="entry name" value="OS12G0467600 PROTEIN"/>
    <property type="match status" value="1"/>
</dbReference>
<name>A0A8I6WQV1_HORVV</name>
<evidence type="ECO:0000256" key="3">
    <source>
        <dbReference type="ARBA" id="ARBA00022833"/>
    </source>
</evidence>
<evidence type="ECO:0000313" key="7">
    <source>
        <dbReference type="Proteomes" id="UP000011116"/>
    </source>
</evidence>
<dbReference type="Proteomes" id="UP000011116">
    <property type="component" value="Chromosome 1H"/>
</dbReference>
<keyword evidence="3" id="KW-0862">Zinc</keyword>
<proteinExistence type="predicted"/>
<evidence type="ECO:0000259" key="5">
    <source>
        <dbReference type="PROSITE" id="PS51999"/>
    </source>
</evidence>
<dbReference type="Gramene" id="HORVU.MOREX.r2.1HG0049360.1">
    <property type="protein sequence ID" value="HORVU.MOREX.r2.1HG0049360.1"/>
    <property type="gene ID" value="HORVU.MOREX.r2.1HG0049360"/>
</dbReference>
<dbReference type="PROSITE" id="PS51999">
    <property type="entry name" value="ZF_GRF"/>
    <property type="match status" value="1"/>
</dbReference>
<keyword evidence="2 4" id="KW-0863">Zinc-finger</keyword>
<evidence type="ECO:0000313" key="6">
    <source>
        <dbReference type="EnsemblPlants" id="HORVU.MOREX.r3.1HG0062120.1"/>
    </source>
</evidence>
<sequence>MTRCTDYPRIAPLKRLTSKEEKNGNFGREFVKCESKPEGQIVKKCHHFEWMDEYIQRLQGLGLLDSRGDAIREFNLPHDSAAPTAAARPEYPTVVDVELKTELKKMNKNFKQLIELKKQSNLIALGILALGIFLLDGHLSLEMFVYCCCHCLAILVCLSQMQLCLVQLSISECMQFTVKFRHFQFRQKTTTSSVIGLFC</sequence>
<dbReference type="SMR" id="A0A8I6WQV1"/>
<feature type="domain" description="GRF-type" evidence="5">
    <location>
        <begin position="4"/>
        <end position="54"/>
    </location>
</feature>
<dbReference type="Gramene" id="HORVU.MOREX.r3.1HG0062120.1">
    <property type="protein sequence ID" value="HORVU.MOREX.r3.1HG0062120.1"/>
    <property type="gene ID" value="HORVU.MOREX.r3.1HG0062120"/>
</dbReference>
<dbReference type="GO" id="GO:0008270">
    <property type="term" value="F:zinc ion binding"/>
    <property type="evidence" value="ECO:0007669"/>
    <property type="project" value="UniProtKB-KW"/>
</dbReference>
<dbReference type="InterPro" id="IPR010666">
    <property type="entry name" value="Znf_GRF"/>
</dbReference>
<dbReference type="PANTHER" id="PTHR48130:SF13">
    <property type="entry name" value="GRF-TYPE DOMAIN-CONTAINING PROTEIN"/>
    <property type="match status" value="1"/>
</dbReference>
<keyword evidence="1" id="KW-0479">Metal-binding</keyword>